<protein>
    <submittedName>
        <fullName evidence="2">Uncharacterized protein</fullName>
    </submittedName>
</protein>
<evidence type="ECO:0000313" key="1">
    <source>
        <dbReference type="Proteomes" id="UP000887565"/>
    </source>
</evidence>
<keyword evidence="1" id="KW-1185">Reference proteome</keyword>
<evidence type="ECO:0000313" key="2">
    <source>
        <dbReference type="WBParaSite" id="nRc.2.0.1.t23615-RA"/>
    </source>
</evidence>
<reference evidence="2" key="1">
    <citation type="submission" date="2022-11" db="UniProtKB">
        <authorList>
            <consortium name="WormBaseParasite"/>
        </authorList>
    </citation>
    <scope>IDENTIFICATION</scope>
</reference>
<organism evidence="1 2">
    <name type="scientific">Romanomermis culicivorax</name>
    <name type="common">Nematode worm</name>
    <dbReference type="NCBI Taxonomy" id="13658"/>
    <lineage>
        <taxon>Eukaryota</taxon>
        <taxon>Metazoa</taxon>
        <taxon>Ecdysozoa</taxon>
        <taxon>Nematoda</taxon>
        <taxon>Enoplea</taxon>
        <taxon>Dorylaimia</taxon>
        <taxon>Mermithida</taxon>
        <taxon>Mermithoidea</taxon>
        <taxon>Mermithidae</taxon>
        <taxon>Romanomermis</taxon>
    </lineage>
</organism>
<dbReference type="Proteomes" id="UP000887565">
    <property type="component" value="Unplaced"/>
</dbReference>
<proteinExistence type="predicted"/>
<sequence length="26" mass="2875">MMISRKTSVASFKSTMIIICALLELS</sequence>
<dbReference type="AlphaFoldDB" id="A0A915JCT6"/>
<dbReference type="WBParaSite" id="nRc.2.0.1.t23615-RA">
    <property type="protein sequence ID" value="nRc.2.0.1.t23615-RA"/>
    <property type="gene ID" value="nRc.2.0.1.g23615"/>
</dbReference>
<name>A0A915JCT6_ROMCU</name>
<accession>A0A915JCT6</accession>